<accession>A0A8B8ZL85</accession>
<feature type="domain" description="AB hydrolase-1" evidence="8">
    <location>
        <begin position="29"/>
        <end position="167"/>
    </location>
</feature>
<dbReference type="AlphaFoldDB" id="A0A8B8ZL85"/>
<name>A0A8B8ZL85_PHODC</name>
<comment type="similarity">
    <text evidence="4">Belongs to the AB hydrolase superfamily. Epoxide hydrolase family.</text>
</comment>
<dbReference type="PRINTS" id="PR00111">
    <property type="entry name" value="ABHYDROLASE"/>
</dbReference>
<evidence type="ECO:0000256" key="2">
    <source>
        <dbReference type="ARBA" id="ARBA00013006"/>
    </source>
</evidence>
<keyword evidence="9" id="KW-1185">Reference proteome</keyword>
<dbReference type="Gene3D" id="3.40.50.1820">
    <property type="entry name" value="alpha/beta hydrolase"/>
    <property type="match status" value="1"/>
</dbReference>
<comment type="catalytic activity">
    <reaction evidence="7">
        <text>(24S)-24,25-epoxycucurbitadienol + H2O = (24R)-24,25-dihydroxycucurbitadienol</text>
        <dbReference type="Rhea" id="RHEA:81855"/>
        <dbReference type="ChEBI" id="CHEBI:15377"/>
        <dbReference type="ChEBI" id="CHEBI:229949"/>
        <dbReference type="ChEBI" id="CHEBI:229950"/>
    </reaction>
    <physiologicalReaction direction="left-to-right" evidence="7">
        <dbReference type="Rhea" id="RHEA:81856"/>
    </physiologicalReaction>
</comment>
<dbReference type="InterPro" id="IPR000073">
    <property type="entry name" value="AB_hydrolase_1"/>
</dbReference>
<evidence type="ECO:0000256" key="5">
    <source>
        <dbReference type="ARBA" id="ARBA00051067"/>
    </source>
</evidence>
<dbReference type="GO" id="GO:0004301">
    <property type="term" value="F:epoxide hydrolase activity"/>
    <property type="evidence" value="ECO:0007669"/>
    <property type="project" value="UniProtKB-EC"/>
</dbReference>
<dbReference type="Proteomes" id="UP000228380">
    <property type="component" value="Unplaced"/>
</dbReference>
<gene>
    <name evidence="10" type="primary">LOC120105568</name>
</gene>
<protein>
    <recommendedName>
        <fullName evidence="2">soluble epoxide hydrolase</fullName>
        <ecNumber evidence="2">3.3.2.10</ecNumber>
    </recommendedName>
</protein>
<evidence type="ECO:0000313" key="10">
    <source>
        <dbReference type="RefSeq" id="XP_038974077.1"/>
    </source>
</evidence>
<dbReference type="OrthoDB" id="7130006at2759"/>
<dbReference type="InterPro" id="IPR029058">
    <property type="entry name" value="AB_hydrolase_fold"/>
</dbReference>
<comment type="pathway">
    <text evidence="1">Secondary metabolite biosynthesis; terpenoid biosynthesis.</text>
</comment>
<dbReference type="RefSeq" id="XP_038974077.1">
    <property type="nucleotide sequence ID" value="XM_039118149.1"/>
</dbReference>
<dbReference type="KEGG" id="pda:120105568"/>
<dbReference type="SUPFAM" id="SSF53474">
    <property type="entry name" value="alpha/beta-Hydrolases"/>
    <property type="match status" value="1"/>
</dbReference>
<proteinExistence type="inferred from homology"/>
<evidence type="ECO:0000256" key="1">
    <source>
        <dbReference type="ARBA" id="ARBA00004721"/>
    </source>
</evidence>
<organism evidence="9 10">
    <name type="scientific">Phoenix dactylifera</name>
    <name type="common">Date palm</name>
    <dbReference type="NCBI Taxonomy" id="42345"/>
    <lineage>
        <taxon>Eukaryota</taxon>
        <taxon>Viridiplantae</taxon>
        <taxon>Streptophyta</taxon>
        <taxon>Embryophyta</taxon>
        <taxon>Tracheophyta</taxon>
        <taxon>Spermatophyta</taxon>
        <taxon>Magnoliopsida</taxon>
        <taxon>Liliopsida</taxon>
        <taxon>Arecaceae</taxon>
        <taxon>Coryphoideae</taxon>
        <taxon>Phoeniceae</taxon>
        <taxon>Phoenix</taxon>
    </lineage>
</organism>
<dbReference type="InterPro" id="IPR000639">
    <property type="entry name" value="Epox_hydrolase-like"/>
</dbReference>
<dbReference type="PRINTS" id="PR00412">
    <property type="entry name" value="EPOXHYDRLASE"/>
</dbReference>
<evidence type="ECO:0000256" key="3">
    <source>
        <dbReference type="ARBA" id="ARBA00022801"/>
    </source>
</evidence>
<dbReference type="EC" id="3.3.2.10" evidence="2"/>
<evidence type="ECO:0000256" key="7">
    <source>
        <dbReference type="ARBA" id="ARBA00093212"/>
    </source>
</evidence>
<dbReference type="Pfam" id="PF00561">
    <property type="entry name" value="Abhydrolase_1"/>
    <property type="match status" value="1"/>
</dbReference>
<evidence type="ECO:0000259" key="8">
    <source>
        <dbReference type="Pfam" id="PF00561"/>
    </source>
</evidence>
<evidence type="ECO:0000313" key="9">
    <source>
        <dbReference type="Proteomes" id="UP000228380"/>
    </source>
</evidence>
<dbReference type="FunFam" id="3.40.50.1820:FF:000161">
    <property type="entry name" value="Epoxide hydrolase"/>
    <property type="match status" value="1"/>
</dbReference>
<sequence>MEGASGISHRTVEANGIRMHVAEKGKGLPVLLLHGFPELWYTWRHQIAGLAARGYRAIAPDLRGYGDTDAPPDVASYTIFHLVGDLVALLDALALSQVFVVGHDWGAFVAWHLCLFRPDRVKALVNLSVPFMPRNPAAKPLNHVRALNGDEYYISRFQEHGAVEAEFARLGTATVLRKFLTYRNPGPLFIPKEGWGSPNEHITLPSWLSEEDINYFTSKFEKSGFTGPINYYRCLDLNWELAAAWTGAQIKVPAKFIIGDLDLNYHDPPRRQDYIHKGGFKKDVPLLQEVVVMEGVAHFINQEKAQEITDHIFDFIQKF</sequence>
<comment type="catalytic activity">
    <reaction evidence="5">
        <text>an epoxide + H2O = an ethanediol</text>
        <dbReference type="Rhea" id="RHEA:19037"/>
        <dbReference type="ChEBI" id="CHEBI:15377"/>
        <dbReference type="ChEBI" id="CHEBI:32955"/>
        <dbReference type="ChEBI" id="CHEBI:140594"/>
        <dbReference type="EC" id="3.3.2.10"/>
    </reaction>
    <physiologicalReaction direction="left-to-right" evidence="5">
        <dbReference type="Rhea" id="RHEA:19038"/>
    </physiologicalReaction>
</comment>
<dbReference type="GeneID" id="120105568"/>
<comment type="function">
    <text evidence="6">Epoxide hydrolase involved in the biosynthesis of cucurbitacin and mogroside tetracyclic triterpene natural products (e.g. siamenoside I and mogrosides IV, V and VI). Cucurbitacins have cytotoxic properties and exhibit deterrent taste as a defense barrier against herbivores. Mogrosides are nonsugar highly oxygenated compounds used as high-intensity zero-calorie sweeteners; they also possess pharmacological properties such as regulating immunity, lowering blood sugar and lipid levels, protecting the liver, and acting as antioxidants and antitumor agents. Catalyzes the hydrolysis of aromatic epoxide-containing substrates, such as the conversion of 24,25-epoxycucurbitadienol to 24,25-dihydroxycucurbitadienol.</text>
</comment>
<reference evidence="10" key="1">
    <citation type="submission" date="2025-08" db="UniProtKB">
        <authorList>
            <consortium name="RefSeq"/>
        </authorList>
    </citation>
    <scope>IDENTIFICATION</scope>
    <source>
        <tissue evidence="10">Young leaves</tissue>
    </source>
</reference>
<evidence type="ECO:0000256" key="4">
    <source>
        <dbReference type="ARBA" id="ARBA00038334"/>
    </source>
</evidence>
<keyword evidence="3" id="KW-0378">Hydrolase</keyword>
<evidence type="ECO:0000256" key="6">
    <source>
        <dbReference type="ARBA" id="ARBA00058358"/>
    </source>
</evidence>
<dbReference type="PANTHER" id="PTHR43329">
    <property type="entry name" value="EPOXIDE HYDROLASE"/>
    <property type="match status" value="1"/>
</dbReference>